<dbReference type="NCBIfam" id="TIGR01579">
    <property type="entry name" value="MiaB-like-C"/>
    <property type="match status" value="1"/>
</dbReference>
<evidence type="ECO:0000256" key="8">
    <source>
        <dbReference type="ARBA" id="ARBA00023004"/>
    </source>
</evidence>
<evidence type="ECO:0000256" key="1">
    <source>
        <dbReference type="ARBA" id="ARBA00001966"/>
    </source>
</evidence>
<dbReference type="EMBL" id="PFFQ01000024">
    <property type="protein sequence ID" value="PIW17362.1"/>
    <property type="molecule type" value="Genomic_DNA"/>
</dbReference>
<evidence type="ECO:0000259" key="12">
    <source>
        <dbReference type="PROSITE" id="PS50926"/>
    </source>
</evidence>
<dbReference type="InterPro" id="IPR007197">
    <property type="entry name" value="rSAM"/>
</dbReference>
<dbReference type="PANTHER" id="PTHR11918:SF45">
    <property type="entry name" value="THREONYLCARBAMOYLADENOSINE TRNA METHYLTHIOTRANSFERASE"/>
    <property type="match status" value="1"/>
</dbReference>
<feature type="domain" description="TRAM" evidence="12">
    <location>
        <begin position="376"/>
        <end position="440"/>
    </location>
</feature>
<organism evidence="15 16">
    <name type="scientific">bacterium (Candidatus Blackallbacteria) CG17_big_fil_post_rev_8_21_14_2_50_48_46</name>
    <dbReference type="NCBI Taxonomy" id="2014261"/>
    <lineage>
        <taxon>Bacteria</taxon>
        <taxon>Candidatus Blackallbacteria</taxon>
    </lineage>
</organism>
<dbReference type="InterPro" id="IPR005839">
    <property type="entry name" value="Methylthiotransferase"/>
</dbReference>
<dbReference type="Pfam" id="PF04055">
    <property type="entry name" value="Radical_SAM"/>
    <property type="match status" value="1"/>
</dbReference>
<protein>
    <recommendedName>
        <fullName evidence="3">tRNA (N(6)-L-threonylcarbamoyladenosine(37)-C(2))-methylthiotransferase</fullName>
        <ecNumber evidence="3">2.8.4.5</ecNumber>
    </recommendedName>
    <alternativeName>
        <fullName evidence="10">tRNA-t(6)A37 methylthiotransferase</fullName>
    </alternativeName>
</protein>
<evidence type="ECO:0000256" key="6">
    <source>
        <dbReference type="ARBA" id="ARBA00022691"/>
    </source>
</evidence>
<comment type="cofactor">
    <cofactor evidence="1">
        <name>[4Fe-4S] cluster</name>
        <dbReference type="ChEBI" id="CHEBI:49883"/>
    </cofactor>
</comment>
<dbReference type="Proteomes" id="UP000231019">
    <property type="component" value="Unassembled WGS sequence"/>
</dbReference>
<dbReference type="InterPro" id="IPR013848">
    <property type="entry name" value="Methylthiotransferase_N"/>
</dbReference>
<comment type="catalytic activity">
    <reaction evidence="11">
        <text>N(6)-L-threonylcarbamoyladenosine(37) in tRNA + (sulfur carrier)-SH + AH2 + 2 S-adenosyl-L-methionine = 2-methylsulfanyl-N(6)-L-threonylcarbamoyladenosine(37) in tRNA + (sulfur carrier)-H + 5'-deoxyadenosine + L-methionine + A + S-adenosyl-L-homocysteine + 2 H(+)</text>
        <dbReference type="Rhea" id="RHEA:37075"/>
        <dbReference type="Rhea" id="RHEA-COMP:10163"/>
        <dbReference type="Rhea" id="RHEA-COMP:11092"/>
        <dbReference type="Rhea" id="RHEA-COMP:14737"/>
        <dbReference type="Rhea" id="RHEA-COMP:14739"/>
        <dbReference type="ChEBI" id="CHEBI:13193"/>
        <dbReference type="ChEBI" id="CHEBI:15378"/>
        <dbReference type="ChEBI" id="CHEBI:17319"/>
        <dbReference type="ChEBI" id="CHEBI:17499"/>
        <dbReference type="ChEBI" id="CHEBI:29917"/>
        <dbReference type="ChEBI" id="CHEBI:57844"/>
        <dbReference type="ChEBI" id="CHEBI:57856"/>
        <dbReference type="ChEBI" id="CHEBI:59789"/>
        <dbReference type="ChEBI" id="CHEBI:64428"/>
        <dbReference type="ChEBI" id="CHEBI:74418"/>
        <dbReference type="ChEBI" id="CHEBI:74420"/>
        <dbReference type="EC" id="2.8.4.5"/>
    </reaction>
</comment>
<keyword evidence="5 15" id="KW-0808">Transferase</keyword>
<keyword evidence="4" id="KW-0004">4Fe-4S</keyword>
<dbReference type="InterPro" id="IPR006467">
    <property type="entry name" value="MiaB-like_bact"/>
</dbReference>
<accession>A0A2M7G616</accession>
<feature type="domain" description="MTTase N-terminal" evidence="13">
    <location>
        <begin position="16"/>
        <end position="128"/>
    </location>
</feature>
<dbReference type="SMART" id="SM00729">
    <property type="entry name" value="Elp3"/>
    <property type="match status" value="1"/>
</dbReference>
<dbReference type="PROSITE" id="PS51918">
    <property type="entry name" value="RADICAL_SAM"/>
    <property type="match status" value="1"/>
</dbReference>
<evidence type="ECO:0000256" key="9">
    <source>
        <dbReference type="ARBA" id="ARBA00023014"/>
    </source>
</evidence>
<evidence type="ECO:0000256" key="7">
    <source>
        <dbReference type="ARBA" id="ARBA00022723"/>
    </source>
</evidence>
<dbReference type="PROSITE" id="PS51449">
    <property type="entry name" value="MTTASE_N"/>
    <property type="match status" value="1"/>
</dbReference>
<dbReference type="GO" id="GO:0051539">
    <property type="term" value="F:4 iron, 4 sulfur cluster binding"/>
    <property type="evidence" value="ECO:0007669"/>
    <property type="project" value="UniProtKB-KW"/>
</dbReference>
<dbReference type="PROSITE" id="PS01278">
    <property type="entry name" value="MTTASE_RADICAL"/>
    <property type="match status" value="1"/>
</dbReference>
<evidence type="ECO:0000259" key="14">
    <source>
        <dbReference type="PROSITE" id="PS51918"/>
    </source>
</evidence>
<sequence>MSTAPSLKPPNPASLRSVAFLALGCRLNQAEESTYREHSLESGWKIVDYRESADIYIINTCAVTLEAERQSRQMIRQARRRNPAATVVVTGCAGRSLQGHPEMEGIADLYIPNLSKESLVEELHRFLGEAPHPQFERPFPPVHESRTTRLNLKVADGCFESCAFCIIPARRGTVRSLETDEIIKRLNLAHALGYQEVVLTAVHLGALGHEKNTHALDQLLERINSETEITAVRLSSIDPHEISPRMIEAMANSPRICRFLHIPIQSGSDTVLERMRRRDTQAGIRKTVLALKAAMPDISLTTDMIVGFPGETDQDFEASYQLMEELGIHKIHVFPFSVRPGTRAAFMKDKLPEAVIEARSQRLLELSHKQQSAWMQSWQGKTVKVLIETISKEGLGKGYTPHYLRVQVPGCSAEDHNRFLEVEVLDINPDRESVRGRRVHSASNVKR</sequence>
<dbReference type="InterPro" id="IPR058240">
    <property type="entry name" value="rSAM_sf"/>
</dbReference>
<dbReference type="InterPro" id="IPR020612">
    <property type="entry name" value="Methylthiotransferase_CS"/>
</dbReference>
<dbReference type="GO" id="GO:0046872">
    <property type="term" value="F:metal ion binding"/>
    <property type="evidence" value="ECO:0007669"/>
    <property type="project" value="UniProtKB-KW"/>
</dbReference>
<dbReference type="GO" id="GO:0035598">
    <property type="term" value="F:tRNA (N(6)-L-threonylcarbamoyladenosine(37)-C(2))-methylthiotransferase activity"/>
    <property type="evidence" value="ECO:0007669"/>
    <property type="project" value="UniProtKB-EC"/>
</dbReference>
<evidence type="ECO:0000259" key="13">
    <source>
        <dbReference type="PROSITE" id="PS51449"/>
    </source>
</evidence>
<dbReference type="InterPro" id="IPR002792">
    <property type="entry name" value="TRAM_dom"/>
</dbReference>
<dbReference type="Gene3D" id="3.40.50.12160">
    <property type="entry name" value="Methylthiotransferase, N-terminal domain"/>
    <property type="match status" value="1"/>
</dbReference>
<feature type="domain" description="Radical SAM core" evidence="14">
    <location>
        <begin position="144"/>
        <end position="373"/>
    </location>
</feature>
<reference evidence="15 16" key="1">
    <citation type="submission" date="2017-09" db="EMBL/GenBank/DDBJ databases">
        <title>Depth-based differentiation of microbial function through sediment-hosted aquifers and enrichment of novel symbionts in the deep terrestrial subsurface.</title>
        <authorList>
            <person name="Probst A.J."/>
            <person name="Ladd B."/>
            <person name="Jarett J.K."/>
            <person name="Geller-Mcgrath D.E."/>
            <person name="Sieber C.M."/>
            <person name="Emerson J.B."/>
            <person name="Anantharaman K."/>
            <person name="Thomas B.C."/>
            <person name="Malmstrom R."/>
            <person name="Stieglmeier M."/>
            <person name="Klingl A."/>
            <person name="Woyke T."/>
            <person name="Ryan C.M."/>
            <person name="Banfield J.F."/>
        </authorList>
    </citation>
    <scope>NUCLEOTIDE SEQUENCE [LARGE SCALE GENOMIC DNA]</scope>
    <source>
        <strain evidence="15">CG17_big_fil_post_rev_8_21_14_2_50_48_46</strain>
    </source>
</reference>
<dbReference type="Pfam" id="PF00919">
    <property type="entry name" value="UPF0004"/>
    <property type="match status" value="1"/>
</dbReference>
<dbReference type="EC" id="2.8.4.5" evidence="3"/>
<dbReference type="PANTHER" id="PTHR11918">
    <property type="entry name" value="RADICAL SAM PROTEINS"/>
    <property type="match status" value="1"/>
</dbReference>
<dbReference type="Gene3D" id="3.80.30.20">
    <property type="entry name" value="tm_1862 like domain"/>
    <property type="match status" value="1"/>
</dbReference>
<evidence type="ECO:0000313" key="16">
    <source>
        <dbReference type="Proteomes" id="UP000231019"/>
    </source>
</evidence>
<dbReference type="AlphaFoldDB" id="A0A2M7G616"/>
<dbReference type="NCBIfam" id="TIGR00089">
    <property type="entry name" value="MiaB/RimO family radical SAM methylthiotransferase"/>
    <property type="match status" value="1"/>
</dbReference>
<keyword evidence="7" id="KW-0479">Metal-binding</keyword>
<dbReference type="InterPro" id="IPR006638">
    <property type="entry name" value="Elp3/MiaA/NifB-like_rSAM"/>
</dbReference>
<comment type="caution">
    <text evidence="15">The sequence shown here is derived from an EMBL/GenBank/DDBJ whole genome shotgun (WGS) entry which is preliminary data.</text>
</comment>
<dbReference type="InterPro" id="IPR023404">
    <property type="entry name" value="rSAM_horseshoe"/>
</dbReference>
<evidence type="ECO:0000256" key="2">
    <source>
        <dbReference type="ARBA" id="ARBA00002399"/>
    </source>
</evidence>
<keyword evidence="9" id="KW-0411">Iron-sulfur</keyword>
<proteinExistence type="predicted"/>
<name>A0A2M7G616_9BACT</name>
<dbReference type="SFLD" id="SFLDS00029">
    <property type="entry name" value="Radical_SAM"/>
    <property type="match status" value="1"/>
</dbReference>
<dbReference type="CDD" id="cd01335">
    <property type="entry name" value="Radical_SAM"/>
    <property type="match status" value="1"/>
</dbReference>
<evidence type="ECO:0000256" key="3">
    <source>
        <dbReference type="ARBA" id="ARBA00013273"/>
    </source>
</evidence>
<evidence type="ECO:0000313" key="15">
    <source>
        <dbReference type="EMBL" id="PIW17362.1"/>
    </source>
</evidence>
<comment type="function">
    <text evidence="2">Catalyzes the methylthiolation of N6-threonylcarbamoyladenosine (t(6)A), leading to the formation of 2-methylthio-N6-threonylcarbamoyladenosine (ms(2)t(6)A) at position 37 in tRNAs that read codons beginning with adenine.</text>
</comment>
<dbReference type="SUPFAM" id="SSF102114">
    <property type="entry name" value="Radical SAM enzymes"/>
    <property type="match status" value="1"/>
</dbReference>
<evidence type="ECO:0000256" key="4">
    <source>
        <dbReference type="ARBA" id="ARBA00022485"/>
    </source>
</evidence>
<dbReference type="SFLD" id="SFLDG01082">
    <property type="entry name" value="B12-binding_domain_containing"/>
    <property type="match status" value="1"/>
</dbReference>
<evidence type="ECO:0000256" key="5">
    <source>
        <dbReference type="ARBA" id="ARBA00022679"/>
    </source>
</evidence>
<keyword evidence="6" id="KW-0949">S-adenosyl-L-methionine</keyword>
<evidence type="ECO:0000256" key="11">
    <source>
        <dbReference type="ARBA" id="ARBA00051661"/>
    </source>
</evidence>
<dbReference type="SFLD" id="SFLDG01061">
    <property type="entry name" value="methylthiotransferase"/>
    <property type="match status" value="1"/>
</dbReference>
<keyword evidence="8" id="KW-0408">Iron</keyword>
<dbReference type="InterPro" id="IPR038135">
    <property type="entry name" value="Methylthiotransferase_N_sf"/>
</dbReference>
<evidence type="ECO:0000256" key="10">
    <source>
        <dbReference type="ARBA" id="ARBA00031213"/>
    </source>
</evidence>
<dbReference type="PROSITE" id="PS50926">
    <property type="entry name" value="TRAM"/>
    <property type="match status" value="1"/>
</dbReference>
<gene>
    <name evidence="15" type="ORF">COW36_09305</name>
</gene>